<evidence type="ECO:0000313" key="4">
    <source>
        <dbReference type="Proteomes" id="UP000290657"/>
    </source>
</evidence>
<dbReference type="PANTHER" id="PTHR47618:SF1">
    <property type="entry name" value="BIFUNCTIONAL OLIGORIBONUCLEASE AND PAP PHOSPHATASE NRNA"/>
    <property type="match status" value="1"/>
</dbReference>
<evidence type="ECO:0000259" key="1">
    <source>
        <dbReference type="Pfam" id="PF01368"/>
    </source>
</evidence>
<feature type="domain" description="DDH" evidence="1">
    <location>
        <begin position="29"/>
        <end position="165"/>
    </location>
</feature>
<dbReference type="Pfam" id="PF01368">
    <property type="entry name" value="DHH"/>
    <property type="match status" value="1"/>
</dbReference>
<dbReference type="GO" id="GO:0003676">
    <property type="term" value="F:nucleic acid binding"/>
    <property type="evidence" value="ECO:0007669"/>
    <property type="project" value="InterPro"/>
</dbReference>
<dbReference type="SUPFAM" id="SSF64182">
    <property type="entry name" value="DHH phosphoesterases"/>
    <property type="match status" value="1"/>
</dbReference>
<accession>A0A4Q0XQ41</accession>
<organism evidence="3 4">
    <name type="scientific">Candidatus Marinarcus aquaticus</name>
    <dbReference type="NCBI Taxonomy" id="2044504"/>
    <lineage>
        <taxon>Bacteria</taxon>
        <taxon>Pseudomonadati</taxon>
        <taxon>Campylobacterota</taxon>
        <taxon>Epsilonproteobacteria</taxon>
        <taxon>Campylobacterales</taxon>
        <taxon>Arcobacteraceae</taxon>
        <taxon>Candidatus Marinarcus</taxon>
    </lineage>
</organism>
<dbReference type="Pfam" id="PF02272">
    <property type="entry name" value="DHHA1"/>
    <property type="match status" value="1"/>
</dbReference>
<dbReference type="Proteomes" id="UP000290657">
    <property type="component" value="Unassembled WGS sequence"/>
</dbReference>
<dbReference type="InterPro" id="IPR003156">
    <property type="entry name" value="DHHA1_dom"/>
</dbReference>
<dbReference type="EMBL" id="PDKN01000004">
    <property type="protein sequence ID" value="RXJ57718.1"/>
    <property type="molecule type" value="Genomic_DNA"/>
</dbReference>
<dbReference type="InterPro" id="IPR038763">
    <property type="entry name" value="DHH_sf"/>
</dbReference>
<keyword evidence="4" id="KW-1185">Reference proteome</keyword>
<dbReference type="OrthoDB" id="9803668at2"/>
<feature type="domain" description="DHHA1" evidence="2">
    <location>
        <begin position="248"/>
        <end position="314"/>
    </location>
</feature>
<dbReference type="InterPro" id="IPR051319">
    <property type="entry name" value="Oligoribo/pAp-PDE_c-di-AMP_PDE"/>
</dbReference>
<reference evidence="3 4" key="1">
    <citation type="submission" date="2017-10" db="EMBL/GenBank/DDBJ databases">
        <title>Genomics of the genus Arcobacter.</title>
        <authorList>
            <person name="Perez-Cataluna A."/>
            <person name="Figueras M.J."/>
        </authorList>
    </citation>
    <scope>NUCLEOTIDE SEQUENCE [LARGE SCALE GENOMIC DNA]</scope>
    <source>
        <strain evidence="3 4">CECT 8987</strain>
    </source>
</reference>
<dbReference type="InterPro" id="IPR001667">
    <property type="entry name" value="DDH_dom"/>
</dbReference>
<dbReference type="PANTHER" id="PTHR47618">
    <property type="entry name" value="BIFUNCTIONAL OLIGORIBONUCLEASE AND PAP PHOSPHATASE NRNA"/>
    <property type="match status" value="1"/>
</dbReference>
<proteinExistence type="predicted"/>
<gene>
    <name evidence="3" type="ORF">CRV04_07865</name>
</gene>
<name>A0A4Q0XQ41_9BACT</name>
<sequence>MKKDFILNNKVDTSSLEEALTLIEKSRYILIVTHVNPDADTIASALALSNYFRENRIKHKVFNVGTELPQNLDFLNGFDKIIHELPKFYDLVISVDCGAMSRLGFEIPQGIPLINFDHHKSNDHFGDVNIVDYYKSSTSEVVYDFFKFNGLYITKNSATAMYVGIYDDSLAFTVNRCDEFTYDKINYLVKCGADPSKIADLLTRRDSLAKYRILPKIFESLELHNEGRVATIYARPEWFKQTGASLLDTEVALNMVLSIAVVKIAIYFRVSNGKVRVSLRSKEKIDVSDIASLFGGGGHLNAAGCSLECKDVFEAKEIVLKEVLEK</sequence>
<dbReference type="Gene3D" id="3.10.310.30">
    <property type="match status" value="1"/>
</dbReference>
<comment type="caution">
    <text evidence="3">The sequence shown here is derived from an EMBL/GenBank/DDBJ whole genome shotgun (WGS) entry which is preliminary data.</text>
</comment>
<dbReference type="AlphaFoldDB" id="A0A4Q0XQ41"/>
<dbReference type="RefSeq" id="WP_128996291.1">
    <property type="nucleotide sequence ID" value="NZ_PDKN01000004.1"/>
</dbReference>
<evidence type="ECO:0000259" key="2">
    <source>
        <dbReference type="Pfam" id="PF02272"/>
    </source>
</evidence>
<dbReference type="Gene3D" id="3.90.1640.10">
    <property type="entry name" value="inorganic pyrophosphatase (n-terminal core)"/>
    <property type="match status" value="1"/>
</dbReference>
<evidence type="ECO:0000313" key="3">
    <source>
        <dbReference type="EMBL" id="RXJ57718.1"/>
    </source>
</evidence>
<protein>
    <submittedName>
        <fullName evidence="3">Exopolyphosphatase</fullName>
    </submittedName>
</protein>